<dbReference type="AlphaFoldDB" id="N6WF20"/>
<dbReference type="HOGENOM" id="CLU_3179037_0_0_11"/>
<keyword evidence="2" id="KW-1185">Reference proteome</keyword>
<name>N6WF20_9ACTO</name>
<accession>N6WF20</accession>
<sequence>MAGLGRVFQGVGAVAAWAWLWRGILLGIPRHRVWSNAARSGVHALT</sequence>
<protein>
    <submittedName>
        <fullName evidence="1">Uncharacterized protein</fullName>
    </submittedName>
</protein>
<reference evidence="1 2" key="1">
    <citation type="submission" date="2013-03" db="EMBL/GenBank/DDBJ databases">
        <title>Reference genome for the Human Microbiome Project.</title>
        <authorList>
            <person name="Aqrawi P."/>
            <person name="Ayvaz T."/>
            <person name="Bess C."/>
            <person name="Blankenburg K."/>
            <person name="Coyle M."/>
            <person name="Deng J."/>
            <person name="Forbes L."/>
            <person name="Fowler G."/>
            <person name="Francisco L."/>
            <person name="Fu Q."/>
            <person name="Gibbs R."/>
            <person name="Gross S."/>
            <person name="Gubbala S."/>
            <person name="Hale W."/>
            <person name="Hemphill L."/>
            <person name="Highlander S."/>
            <person name="Hirani K."/>
            <person name="Jackson L."/>
            <person name="Jakkamsetti A."/>
            <person name="Javaid M."/>
            <person name="Jayaseelan J.C."/>
            <person name="Jiang H."/>
            <person name="Joshi V."/>
            <person name="Korchina V."/>
            <person name="Kovar C."/>
            <person name="Lara F."/>
            <person name="Lee S."/>
            <person name="Liu Y."/>
            <person name="Mata R."/>
            <person name="Mathew T."/>
            <person name="Munidasa M."/>
            <person name="Muzny D."/>
            <person name="Nazareth L."/>
            <person name="Ngo R."/>
            <person name="Nguyen L."/>
            <person name="Nguyen N."/>
            <person name="Okwuonu G."/>
            <person name="Ongeri F."/>
            <person name="Palculict T."/>
            <person name="Patil S."/>
            <person name="Petrosino J."/>
            <person name="Pham C."/>
            <person name="Pham P."/>
            <person name="Pu L.-L."/>
            <person name="Qin X."/>
            <person name="Qu J."/>
            <person name="Reid J."/>
            <person name="Ross M."/>
            <person name="Ruth R."/>
            <person name="Saada N."/>
            <person name="San Lucas F."/>
            <person name="Santibanez J."/>
            <person name="Shang Y."/>
            <person name="Simmons D."/>
            <person name="Song X.-Z."/>
            <person name="Tang L.-Y."/>
            <person name="Thornton R."/>
            <person name="Warren J."/>
            <person name="Weissenberger G."/>
            <person name="Wilczek-Boney K."/>
            <person name="Worley K."/>
            <person name="Youmans B."/>
            <person name="Zhang J."/>
            <person name="Zhang L."/>
            <person name="Zhao Z."/>
            <person name="Zhou C."/>
            <person name="Zhu D."/>
            <person name="Zhu Y."/>
        </authorList>
    </citation>
    <scope>NUCLEOTIDE SEQUENCE [LARGE SCALE GENOMIC DNA]</scope>
    <source>
        <strain evidence="1 2">F0333</strain>
    </source>
</reference>
<evidence type="ECO:0000313" key="1">
    <source>
        <dbReference type="EMBL" id="ENO18849.1"/>
    </source>
</evidence>
<dbReference type="PATRIC" id="fig|888050.3.peg.501"/>
<organism evidence="1 2">
    <name type="scientific">Schaalia cardiffensis F0333</name>
    <dbReference type="NCBI Taxonomy" id="888050"/>
    <lineage>
        <taxon>Bacteria</taxon>
        <taxon>Bacillati</taxon>
        <taxon>Actinomycetota</taxon>
        <taxon>Actinomycetes</taxon>
        <taxon>Actinomycetales</taxon>
        <taxon>Actinomycetaceae</taxon>
        <taxon>Schaalia</taxon>
    </lineage>
</organism>
<comment type="caution">
    <text evidence="1">The sequence shown here is derived from an EMBL/GenBank/DDBJ whole genome shotgun (WGS) entry which is preliminary data.</text>
</comment>
<dbReference type="EMBL" id="AQHZ01000007">
    <property type="protein sequence ID" value="ENO18849.1"/>
    <property type="molecule type" value="Genomic_DNA"/>
</dbReference>
<proteinExistence type="predicted"/>
<dbReference type="Proteomes" id="UP000013015">
    <property type="component" value="Unassembled WGS sequence"/>
</dbReference>
<evidence type="ECO:0000313" key="2">
    <source>
        <dbReference type="Proteomes" id="UP000013015"/>
    </source>
</evidence>
<gene>
    <name evidence="1" type="ORF">HMPREF9004_0519</name>
</gene>